<dbReference type="Proteomes" id="UP000530660">
    <property type="component" value="Unassembled WGS sequence"/>
</dbReference>
<keyword evidence="4" id="KW-0999">Mitochondrion inner membrane</keyword>
<feature type="transmembrane region" description="Helical" evidence="11">
    <location>
        <begin position="406"/>
        <end position="424"/>
    </location>
</feature>
<feature type="region of interest" description="Disordered" evidence="10">
    <location>
        <begin position="160"/>
        <end position="210"/>
    </location>
</feature>
<evidence type="ECO:0000256" key="5">
    <source>
        <dbReference type="ARBA" id="ARBA00022989"/>
    </source>
</evidence>
<feature type="transmembrane region" description="Helical" evidence="11">
    <location>
        <begin position="340"/>
        <end position="360"/>
    </location>
</feature>
<evidence type="ECO:0000313" key="12">
    <source>
        <dbReference type="EMBL" id="KAF6003018.1"/>
    </source>
</evidence>
<feature type="compositionally biased region" description="Basic and acidic residues" evidence="10">
    <location>
        <begin position="193"/>
        <end position="202"/>
    </location>
</feature>
<evidence type="ECO:0000256" key="4">
    <source>
        <dbReference type="ARBA" id="ARBA00022792"/>
    </source>
</evidence>
<accession>A0A7J7IJ12</accession>
<dbReference type="InterPro" id="IPR023395">
    <property type="entry name" value="MCP_dom_sf"/>
</dbReference>
<feature type="compositionally biased region" description="Low complexity" evidence="10">
    <location>
        <begin position="163"/>
        <end position="192"/>
    </location>
</feature>
<evidence type="ECO:0000256" key="1">
    <source>
        <dbReference type="ARBA" id="ARBA00004448"/>
    </source>
</evidence>
<dbReference type="SUPFAM" id="SSF103506">
    <property type="entry name" value="Mitochondrial carrier"/>
    <property type="match status" value="1"/>
</dbReference>
<dbReference type="OrthoDB" id="2161at2759"/>
<organism evidence="12 13">
    <name type="scientific">Cyanidiococcus yangmingshanensis</name>
    <dbReference type="NCBI Taxonomy" id="2690220"/>
    <lineage>
        <taxon>Eukaryota</taxon>
        <taxon>Rhodophyta</taxon>
        <taxon>Bangiophyceae</taxon>
        <taxon>Cyanidiales</taxon>
        <taxon>Cyanidiaceae</taxon>
        <taxon>Cyanidiococcus</taxon>
    </lineage>
</organism>
<dbReference type="GO" id="GO:0022857">
    <property type="term" value="F:transmembrane transporter activity"/>
    <property type="evidence" value="ECO:0007669"/>
    <property type="project" value="TreeGrafter"/>
</dbReference>
<dbReference type="Pfam" id="PF00153">
    <property type="entry name" value="Mito_carr"/>
    <property type="match status" value="3"/>
</dbReference>
<evidence type="ECO:0000256" key="7">
    <source>
        <dbReference type="ARBA" id="ARBA00023136"/>
    </source>
</evidence>
<feature type="compositionally biased region" description="Basic and acidic residues" evidence="10">
    <location>
        <begin position="20"/>
        <end position="32"/>
    </location>
</feature>
<feature type="compositionally biased region" description="Polar residues" evidence="10">
    <location>
        <begin position="465"/>
        <end position="477"/>
    </location>
</feature>
<protein>
    <submittedName>
        <fullName evidence="12">Uncharacterized protein</fullName>
    </submittedName>
</protein>
<feature type="repeat" description="Solcar" evidence="8">
    <location>
        <begin position="172"/>
        <end position="256"/>
    </location>
</feature>
<dbReference type="PROSITE" id="PS50920">
    <property type="entry name" value="SOLCAR"/>
    <property type="match status" value="2"/>
</dbReference>
<dbReference type="PANTHER" id="PTHR45678">
    <property type="entry name" value="MITOCHONDRIAL 2-OXODICARBOXYLATE CARRIER 1-RELATED"/>
    <property type="match status" value="1"/>
</dbReference>
<evidence type="ECO:0000256" key="8">
    <source>
        <dbReference type="PROSITE-ProRule" id="PRU00282"/>
    </source>
</evidence>
<comment type="caution">
    <text evidence="12">The sequence shown here is derived from an EMBL/GenBank/DDBJ whole genome shotgun (WGS) entry which is preliminary data.</text>
</comment>
<dbReference type="GO" id="GO:0005743">
    <property type="term" value="C:mitochondrial inner membrane"/>
    <property type="evidence" value="ECO:0007669"/>
    <property type="project" value="UniProtKB-SubCell"/>
</dbReference>
<dbReference type="PANTHER" id="PTHR45678:SF15">
    <property type="entry name" value="MITOCHONDRIAL SUBSTRATE CARRIER FAMILY PROTEIN X"/>
    <property type="match status" value="1"/>
</dbReference>
<keyword evidence="5 11" id="KW-1133">Transmembrane helix</keyword>
<keyword evidence="9" id="KW-0813">Transport</keyword>
<dbReference type="EMBL" id="VWRR01000008">
    <property type="protein sequence ID" value="KAF6003018.1"/>
    <property type="molecule type" value="Genomic_DNA"/>
</dbReference>
<feature type="region of interest" description="Disordered" evidence="10">
    <location>
        <begin position="457"/>
        <end position="502"/>
    </location>
</feature>
<dbReference type="InterPro" id="IPR051028">
    <property type="entry name" value="Mito_Solute_Carrier"/>
</dbReference>
<evidence type="ECO:0000256" key="11">
    <source>
        <dbReference type="SAM" id="Phobius"/>
    </source>
</evidence>
<dbReference type="Gene3D" id="1.50.40.10">
    <property type="entry name" value="Mitochondrial carrier domain"/>
    <property type="match status" value="2"/>
</dbReference>
<keyword evidence="6" id="KW-0496">Mitochondrion</keyword>
<gene>
    <name evidence="12" type="ORF">F1559_002646</name>
</gene>
<evidence type="ECO:0000313" key="13">
    <source>
        <dbReference type="Proteomes" id="UP000530660"/>
    </source>
</evidence>
<sequence length="502" mass="52563">MRGTELATGRGCSEQAASPSRDDGGFDRDEASKPTGQAGSASRSSGQAYNGSTRLSENILFGGLAGVTGTTLIFPFYTIKTRLMTAGGHSMQHVPDQLVVPASKGDKVAASRLSASAAFGGTHAVPSQHLLPSAAGHASATATTSENLCTGSRLENLSTQKLTSVASSPTSPASAMSGTTNASAANSAQAMARAEHAHETKTPAHSAQRPRILDAFRHIVRTQGVRGLYRGLTPTLLGVAPEKAIKLAANDFLSPNLESIHRILGMMAGAGAGLCQVVATNPMEVLMITMQTRSAAGKHGLVLLGRCTRSASAAYIPFSMVFFGLNTSLKEHLAPRYQGALPIGAVFGIGILAGATAAALSTPLDVVKTRIQSGLCDQHGQPYHTVISTLDRVVRHEGVRALWSGALPRMLIVGPLFGITLLFYEVQQRLARATHQQHGLAPAAVLGAPLKSTSSLSATRPRVITTDNEQAGVSTSFYGDHECPLDREDSSEAHRQANDWYS</sequence>
<feature type="region of interest" description="Disordered" evidence="10">
    <location>
        <begin position="1"/>
        <end position="50"/>
    </location>
</feature>
<proteinExistence type="inferred from homology"/>
<evidence type="ECO:0000256" key="2">
    <source>
        <dbReference type="ARBA" id="ARBA00006375"/>
    </source>
</evidence>
<dbReference type="InterPro" id="IPR018108">
    <property type="entry name" value="MCP_transmembrane"/>
</dbReference>
<feature type="compositionally biased region" description="Basic and acidic residues" evidence="10">
    <location>
        <begin position="479"/>
        <end position="502"/>
    </location>
</feature>
<evidence type="ECO:0000256" key="10">
    <source>
        <dbReference type="SAM" id="MobiDB-lite"/>
    </source>
</evidence>
<keyword evidence="13" id="KW-1185">Reference proteome</keyword>
<feature type="transmembrane region" description="Helical" evidence="11">
    <location>
        <begin position="59"/>
        <end position="79"/>
    </location>
</feature>
<comment type="subcellular location">
    <subcellularLocation>
        <location evidence="1">Mitochondrion inner membrane</location>
        <topology evidence="1">Multi-pass membrane protein</topology>
    </subcellularLocation>
</comment>
<evidence type="ECO:0000256" key="3">
    <source>
        <dbReference type="ARBA" id="ARBA00022692"/>
    </source>
</evidence>
<keyword evidence="3 8" id="KW-0812">Transmembrane</keyword>
<feature type="repeat" description="Solcar" evidence="8">
    <location>
        <begin position="341"/>
        <end position="430"/>
    </location>
</feature>
<evidence type="ECO:0000256" key="6">
    <source>
        <dbReference type="ARBA" id="ARBA00023128"/>
    </source>
</evidence>
<feature type="compositionally biased region" description="Low complexity" evidence="10">
    <location>
        <begin position="36"/>
        <end position="48"/>
    </location>
</feature>
<keyword evidence="7 8" id="KW-0472">Membrane</keyword>
<name>A0A7J7IJ12_9RHOD</name>
<evidence type="ECO:0000256" key="9">
    <source>
        <dbReference type="RuleBase" id="RU000488"/>
    </source>
</evidence>
<comment type="similarity">
    <text evidence="2 9">Belongs to the mitochondrial carrier (TC 2.A.29) family.</text>
</comment>
<dbReference type="AlphaFoldDB" id="A0A7J7IJ12"/>
<reference evidence="12 13" key="1">
    <citation type="journal article" date="2020" name="J. Phycol.">
        <title>Comparative genome analysis reveals Cyanidiococcus gen. nov., a new extremophilic red algal genus sister to Cyanidioschyzon (Cyanidioschyzonaceae, Rhodophyta).</title>
        <authorList>
            <person name="Liu S.-L."/>
            <person name="Chiang Y.-R."/>
            <person name="Yoon H.S."/>
            <person name="Fu H.-Y."/>
        </authorList>
    </citation>
    <scope>NUCLEOTIDE SEQUENCE [LARGE SCALE GENOMIC DNA]</scope>
    <source>
        <strain evidence="12 13">THAL066</strain>
    </source>
</reference>